<feature type="binding site" evidence="7">
    <location>
        <position position="42"/>
    </location>
    <ligand>
        <name>Zn(2+)</name>
        <dbReference type="ChEBI" id="CHEBI:29105"/>
    </ligand>
</feature>
<sequence>MIDRLPTDTRFGQESDYASSRELLSAAGYGDEPVIAMVACSDMPCAVDDVLGTRPGELVIVQNAGNRVPLESAVDDISTLSSLWFALQPTTVQYLVICGHTRCRCRDHQGSPAGPASSQHHCVPHSGIVATHEQAGDVTRAGRHVLQQLDAVRTHMFIRERLQRRSLRLHACVVDDRTGTLYSYEPTAGQFAPV</sequence>
<evidence type="ECO:0000256" key="1">
    <source>
        <dbReference type="ARBA" id="ARBA00006217"/>
    </source>
</evidence>
<evidence type="ECO:0000256" key="6">
    <source>
        <dbReference type="ARBA" id="ARBA00048348"/>
    </source>
</evidence>
<dbReference type="GO" id="GO:0008270">
    <property type="term" value="F:zinc ion binding"/>
    <property type="evidence" value="ECO:0007669"/>
    <property type="project" value="InterPro"/>
</dbReference>
<dbReference type="PANTHER" id="PTHR11002">
    <property type="entry name" value="CARBONIC ANHYDRASE"/>
    <property type="match status" value="1"/>
</dbReference>
<accession>A0A517Z4X6</accession>
<dbReference type="SUPFAM" id="SSF53056">
    <property type="entry name" value="beta-carbonic anhydrase, cab"/>
    <property type="match status" value="1"/>
</dbReference>
<keyword evidence="4 7" id="KW-0862">Zinc</keyword>
<evidence type="ECO:0000313" key="8">
    <source>
        <dbReference type="EMBL" id="QDU37538.1"/>
    </source>
</evidence>
<feature type="binding site" evidence="7">
    <location>
        <position position="103"/>
    </location>
    <ligand>
        <name>Zn(2+)</name>
        <dbReference type="ChEBI" id="CHEBI:29105"/>
    </ligand>
</feature>
<dbReference type="RefSeq" id="WP_197444251.1">
    <property type="nucleotide sequence ID" value="NZ_CP036275.1"/>
</dbReference>
<dbReference type="InterPro" id="IPR036874">
    <property type="entry name" value="Carbonic_anhydrase_sf"/>
</dbReference>
<dbReference type="PANTHER" id="PTHR11002:SF76">
    <property type="entry name" value="CARBONIC ANHYDRASE"/>
    <property type="match status" value="1"/>
</dbReference>
<dbReference type="Gene3D" id="3.40.1050.10">
    <property type="entry name" value="Carbonic anhydrase"/>
    <property type="match status" value="1"/>
</dbReference>
<dbReference type="EMBL" id="CP036275">
    <property type="protein sequence ID" value="QDU37538.1"/>
    <property type="molecule type" value="Genomic_DNA"/>
</dbReference>
<evidence type="ECO:0000256" key="7">
    <source>
        <dbReference type="PIRSR" id="PIRSR601765-1"/>
    </source>
</evidence>
<keyword evidence="5 8" id="KW-0456">Lyase</keyword>
<feature type="binding site" evidence="7">
    <location>
        <position position="100"/>
    </location>
    <ligand>
        <name>Zn(2+)</name>
        <dbReference type="ChEBI" id="CHEBI:29105"/>
    </ligand>
</feature>
<dbReference type="Pfam" id="PF00484">
    <property type="entry name" value="Pro_CA"/>
    <property type="match status" value="1"/>
</dbReference>
<comment type="catalytic activity">
    <reaction evidence="6">
        <text>hydrogencarbonate + H(+) = CO2 + H2O</text>
        <dbReference type="Rhea" id="RHEA:10748"/>
        <dbReference type="ChEBI" id="CHEBI:15377"/>
        <dbReference type="ChEBI" id="CHEBI:15378"/>
        <dbReference type="ChEBI" id="CHEBI:16526"/>
        <dbReference type="ChEBI" id="CHEBI:17544"/>
        <dbReference type="EC" id="4.2.1.1"/>
    </reaction>
</comment>
<keyword evidence="9" id="KW-1185">Reference proteome</keyword>
<evidence type="ECO:0000256" key="2">
    <source>
        <dbReference type="ARBA" id="ARBA00012925"/>
    </source>
</evidence>
<evidence type="ECO:0000313" key="9">
    <source>
        <dbReference type="Proteomes" id="UP000320496"/>
    </source>
</evidence>
<name>A0A517Z4X6_9PLAN</name>
<dbReference type="InterPro" id="IPR001765">
    <property type="entry name" value="Carbonic_anhydrase"/>
</dbReference>
<protein>
    <recommendedName>
        <fullName evidence="2">carbonic anhydrase</fullName>
        <ecNumber evidence="2">4.2.1.1</ecNumber>
    </recommendedName>
</protein>
<evidence type="ECO:0000256" key="3">
    <source>
        <dbReference type="ARBA" id="ARBA00022723"/>
    </source>
</evidence>
<comment type="similarity">
    <text evidence="1">Belongs to the beta-class carbonic anhydrase family.</text>
</comment>
<gene>
    <name evidence="8" type="primary">cynT_2</name>
    <name evidence="8" type="ORF">Mal4_18520</name>
</gene>
<dbReference type="KEGG" id="mri:Mal4_18520"/>
<dbReference type="AlphaFoldDB" id="A0A517Z4X6"/>
<dbReference type="SMART" id="SM00947">
    <property type="entry name" value="Pro_CA"/>
    <property type="match status" value="1"/>
</dbReference>
<keyword evidence="3 7" id="KW-0479">Metal-binding</keyword>
<dbReference type="EC" id="4.2.1.1" evidence="2"/>
<organism evidence="8 9">
    <name type="scientific">Maioricimonas rarisocia</name>
    <dbReference type="NCBI Taxonomy" id="2528026"/>
    <lineage>
        <taxon>Bacteria</taxon>
        <taxon>Pseudomonadati</taxon>
        <taxon>Planctomycetota</taxon>
        <taxon>Planctomycetia</taxon>
        <taxon>Planctomycetales</taxon>
        <taxon>Planctomycetaceae</taxon>
        <taxon>Maioricimonas</taxon>
    </lineage>
</organism>
<feature type="binding site" evidence="7">
    <location>
        <position position="40"/>
    </location>
    <ligand>
        <name>Zn(2+)</name>
        <dbReference type="ChEBI" id="CHEBI:29105"/>
    </ligand>
</feature>
<dbReference type="GO" id="GO:0004089">
    <property type="term" value="F:carbonate dehydratase activity"/>
    <property type="evidence" value="ECO:0007669"/>
    <property type="project" value="UniProtKB-EC"/>
</dbReference>
<evidence type="ECO:0000256" key="4">
    <source>
        <dbReference type="ARBA" id="ARBA00022833"/>
    </source>
</evidence>
<evidence type="ECO:0000256" key="5">
    <source>
        <dbReference type="ARBA" id="ARBA00023239"/>
    </source>
</evidence>
<comment type="cofactor">
    <cofactor evidence="7">
        <name>Zn(2+)</name>
        <dbReference type="ChEBI" id="CHEBI:29105"/>
    </cofactor>
    <text evidence="7">Binds 1 zinc ion per subunit.</text>
</comment>
<dbReference type="Proteomes" id="UP000320496">
    <property type="component" value="Chromosome"/>
</dbReference>
<proteinExistence type="inferred from homology"/>
<reference evidence="8 9" key="1">
    <citation type="submission" date="2019-02" db="EMBL/GenBank/DDBJ databases">
        <title>Deep-cultivation of Planctomycetes and their phenomic and genomic characterization uncovers novel biology.</title>
        <authorList>
            <person name="Wiegand S."/>
            <person name="Jogler M."/>
            <person name="Boedeker C."/>
            <person name="Pinto D."/>
            <person name="Vollmers J."/>
            <person name="Rivas-Marin E."/>
            <person name="Kohn T."/>
            <person name="Peeters S.H."/>
            <person name="Heuer A."/>
            <person name="Rast P."/>
            <person name="Oberbeckmann S."/>
            <person name="Bunk B."/>
            <person name="Jeske O."/>
            <person name="Meyerdierks A."/>
            <person name="Storesund J.E."/>
            <person name="Kallscheuer N."/>
            <person name="Luecker S."/>
            <person name="Lage O.M."/>
            <person name="Pohl T."/>
            <person name="Merkel B.J."/>
            <person name="Hornburger P."/>
            <person name="Mueller R.-W."/>
            <person name="Bruemmer F."/>
            <person name="Labrenz M."/>
            <person name="Spormann A.M."/>
            <person name="Op den Camp H."/>
            <person name="Overmann J."/>
            <person name="Amann R."/>
            <person name="Jetten M.S.M."/>
            <person name="Mascher T."/>
            <person name="Medema M.H."/>
            <person name="Devos D.P."/>
            <person name="Kaster A.-K."/>
            <person name="Ovreas L."/>
            <person name="Rohde M."/>
            <person name="Galperin M.Y."/>
            <person name="Jogler C."/>
        </authorList>
    </citation>
    <scope>NUCLEOTIDE SEQUENCE [LARGE SCALE GENOMIC DNA]</scope>
    <source>
        <strain evidence="8 9">Mal4</strain>
    </source>
</reference>